<gene>
    <name evidence="1" type="ORF">PGQ11_008189</name>
</gene>
<protein>
    <submittedName>
        <fullName evidence="1">Uncharacterized protein</fullName>
    </submittedName>
</protein>
<proteinExistence type="predicted"/>
<dbReference type="EMBL" id="JAPCWZ010000005">
    <property type="protein sequence ID" value="KAK8861954.1"/>
    <property type="molecule type" value="Genomic_DNA"/>
</dbReference>
<evidence type="ECO:0000313" key="1">
    <source>
        <dbReference type="EMBL" id="KAK8861954.1"/>
    </source>
</evidence>
<name>A0ABR2IEH1_9PEZI</name>
<organism evidence="1 2">
    <name type="scientific">Apiospora arundinis</name>
    <dbReference type="NCBI Taxonomy" id="335852"/>
    <lineage>
        <taxon>Eukaryota</taxon>
        <taxon>Fungi</taxon>
        <taxon>Dikarya</taxon>
        <taxon>Ascomycota</taxon>
        <taxon>Pezizomycotina</taxon>
        <taxon>Sordariomycetes</taxon>
        <taxon>Xylariomycetidae</taxon>
        <taxon>Amphisphaeriales</taxon>
        <taxon>Apiosporaceae</taxon>
        <taxon>Apiospora</taxon>
    </lineage>
</organism>
<sequence length="396" mass="45718">MDPQVAERQRRHFKNKRATPLRKQLLSGILINKTLDDQYENDRDLSSGTSDANQLSSTFRAYVMRPPACNKSIQMKHVICFDEYTPKYRYATAQVGATTYLLAMSPGAMEGCPAWDDLWTNWKRTGKDIDHIRRLFTPEDFKALEILINLLHCQEPEPSDICLTTAKDLMIIGVKLELTELLFDWANQYLHTLQVQIEFGDDVGISHLCILGWPCLLQLSVEFKHRGMFALVCKQFIRRCKVTNITGSPWAYKGVLSWEGKELSLNARDLFARVALKLLNKRQEMINDILVFLNEVEMRLTCQDSQEDSRTASRMMVIYELAFREARVPLAQGRREYTEDSYTDGSVDDTIAWIREMAVDEDLEVSENLRTMLEQVAADADKMVTSRLEEMEFPFE</sequence>
<comment type="caution">
    <text evidence="1">The sequence shown here is derived from an EMBL/GenBank/DDBJ whole genome shotgun (WGS) entry which is preliminary data.</text>
</comment>
<evidence type="ECO:0000313" key="2">
    <source>
        <dbReference type="Proteomes" id="UP001390339"/>
    </source>
</evidence>
<reference evidence="1 2" key="1">
    <citation type="journal article" date="2024" name="IMA Fungus">
        <title>Apiospora arundinis, a panoply of carbohydrate-active enzymes and secondary metabolites.</title>
        <authorList>
            <person name="Sorensen T."/>
            <person name="Petersen C."/>
            <person name="Muurmann A.T."/>
            <person name="Christiansen J.V."/>
            <person name="Brundto M.L."/>
            <person name="Overgaard C.K."/>
            <person name="Boysen A.T."/>
            <person name="Wollenberg R.D."/>
            <person name="Larsen T.O."/>
            <person name="Sorensen J.L."/>
            <person name="Nielsen K.L."/>
            <person name="Sondergaard T.E."/>
        </authorList>
    </citation>
    <scope>NUCLEOTIDE SEQUENCE [LARGE SCALE GENOMIC DNA]</scope>
    <source>
        <strain evidence="1 2">AAU 773</strain>
    </source>
</reference>
<accession>A0ABR2IEH1</accession>
<dbReference type="Proteomes" id="UP001390339">
    <property type="component" value="Unassembled WGS sequence"/>
</dbReference>
<keyword evidence="2" id="KW-1185">Reference proteome</keyword>